<dbReference type="PRINTS" id="PR02083">
    <property type="entry name" value="GKINASEAP1"/>
</dbReference>
<feature type="region of interest" description="Disordered" evidence="5">
    <location>
        <begin position="296"/>
        <end position="322"/>
    </location>
</feature>
<keyword evidence="4" id="KW-0175">Coiled coil</keyword>
<dbReference type="AlphaFoldDB" id="A0AAD9NHI7"/>
<evidence type="ECO:0000256" key="4">
    <source>
        <dbReference type="ARBA" id="ARBA00023054"/>
    </source>
</evidence>
<comment type="similarity">
    <text evidence="2">Belongs to the GKAP1 family.</text>
</comment>
<evidence type="ECO:0000256" key="1">
    <source>
        <dbReference type="ARBA" id="ARBA00004555"/>
    </source>
</evidence>
<sequence length="322" mass="37387">MVTVQPSRFALLNIDDDNDSDSNQKKDKQNTGKGNKPQSANKKKNKKKKVAQQKEQEELRNLAFGRTGKAHSSGSASGTKDKQATNERLPRDKQWKEWQEADKEFVSESYEKDLQQALLLSKLEAEEQKKVQPVTKEDDTGNSRQKAKKKKDKPVTMSLEEFQQDSTKKDLNNDSKQVQDIQHKADPAFFDKVEEETHKIIHKEHIQEEYRKQYIVENARTQQYEETIRKKDEQIEKLKKENSKLKSDLLEVKERNQQFCMILAQGEMKGKTTVLMELNQLKQVRDELTQEVGNLTSELEKERSKVHALRTSVDKSKTGKKK</sequence>
<name>A0AAD9NHI7_9ANNE</name>
<dbReference type="Proteomes" id="UP001208570">
    <property type="component" value="Unassembled WGS sequence"/>
</dbReference>
<evidence type="ECO:0000256" key="5">
    <source>
        <dbReference type="SAM" id="MobiDB-lite"/>
    </source>
</evidence>
<feature type="compositionally biased region" description="Basic residues" evidence="5">
    <location>
        <begin position="41"/>
        <end position="51"/>
    </location>
</feature>
<feature type="region of interest" description="Disordered" evidence="5">
    <location>
        <begin position="1"/>
        <end position="96"/>
    </location>
</feature>
<dbReference type="PANTHER" id="PTHR14899">
    <property type="entry name" value="G KINASE ANCHORING PROTEIN 1"/>
    <property type="match status" value="1"/>
</dbReference>
<evidence type="ECO:0000313" key="7">
    <source>
        <dbReference type="Proteomes" id="UP001208570"/>
    </source>
</evidence>
<feature type="compositionally biased region" description="Basic and acidic residues" evidence="5">
    <location>
        <begin position="79"/>
        <end position="96"/>
    </location>
</feature>
<gene>
    <name evidence="6" type="ORF">LSH36_28g02023</name>
</gene>
<dbReference type="GO" id="GO:0007165">
    <property type="term" value="P:signal transduction"/>
    <property type="evidence" value="ECO:0007669"/>
    <property type="project" value="InterPro"/>
</dbReference>
<protein>
    <recommendedName>
        <fullName evidence="8">G kinase-anchoring protein 1</fullName>
    </recommendedName>
</protein>
<feature type="region of interest" description="Disordered" evidence="5">
    <location>
        <begin position="123"/>
        <end position="179"/>
    </location>
</feature>
<dbReference type="GO" id="GO:0005794">
    <property type="term" value="C:Golgi apparatus"/>
    <property type="evidence" value="ECO:0007669"/>
    <property type="project" value="UniProtKB-SubCell"/>
</dbReference>
<feature type="compositionally biased region" description="Basic and acidic residues" evidence="5">
    <location>
        <begin position="312"/>
        <end position="322"/>
    </location>
</feature>
<dbReference type="InterPro" id="IPR026109">
    <property type="entry name" value="GKAP1"/>
</dbReference>
<dbReference type="PANTHER" id="PTHR14899:SF0">
    <property type="entry name" value="G KINASE-ANCHORING PROTEIN 1"/>
    <property type="match status" value="1"/>
</dbReference>
<dbReference type="PROSITE" id="PS50330">
    <property type="entry name" value="UIM"/>
    <property type="match status" value="1"/>
</dbReference>
<feature type="compositionally biased region" description="Basic and acidic residues" evidence="5">
    <location>
        <begin position="123"/>
        <end position="141"/>
    </location>
</feature>
<evidence type="ECO:0000256" key="3">
    <source>
        <dbReference type="ARBA" id="ARBA00023034"/>
    </source>
</evidence>
<evidence type="ECO:0008006" key="8">
    <source>
        <dbReference type="Google" id="ProtNLM"/>
    </source>
</evidence>
<keyword evidence="7" id="KW-1185">Reference proteome</keyword>
<proteinExistence type="inferred from homology"/>
<organism evidence="6 7">
    <name type="scientific">Paralvinella palmiformis</name>
    <dbReference type="NCBI Taxonomy" id="53620"/>
    <lineage>
        <taxon>Eukaryota</taxon>
        <taxon>Metazoa</taxon>
        <taxon>Spiralia</taxon>
        <taxon>Lophotrochozoa</taxon>
        <taxon>Annelida</taxon>
        <taxon>Polychaeta</taxon>
        <taxon>Sedentaria</taxon>
        <taxon>Canalipalpata</taxon>
        <taxon>Terebellida</taxon>
        <taxon>Terebelliformia</taxon>
        <taxon>Alvinellidae</taxon>
        <taxon>Paralvinella</taxon>
    </lineage>
</organism>
<accession>A0AAD9NHI7</accession>
<comment type="caution">
    <text evidence="6">The sequence shown here is derived from an EMBL/GenBank/DDBJ whole genome shotgun (WGS) entry which is preliminary data.</text>
</comment>
<evidence type="ECO:0000256" key="2">
    <source>
        <dbReference type="ARBA" id="ARBA00006662"/>
    </source>
</evidence>
<comment type="subcellular location">
    <subcellularLocation>
        <location evidence="1">Golgi apparatus</location>
    </subcellularLocation>
</comment>
<dbReference type="InterPro" id="IPR003903">
    <property type="entry name" value="UIM_dom"/>
</dbReference>
<dbReference type="EMBL" id="JAODUP010000028">
    <property type="protein sequence ID" value="KAK2167394.1"/>
    <property type="molecule type" value="Genomic_DNA"/>
</dbReference>
<evidence type="ECO:0000313" key="6">
    <source>
        <dbReference type="EMBL" id="KAK2167394.1"/>
    </source>
</evidence>
<keyword evidence="3" id="KW-0333">Golgi apparatus</keyword>
<reference evidence="6" key="1">
    <citation type="journal article" date="2023" name="Mol. Biol. Evol.">
        <title>Third-Generation Sequencing Reveals the Adaptive Role of the Epigenome in Three Deep-Sea Polychaetes.</title>
        <authorList>
            <person name="Perez M."/>
            <person name="Aroh O."/>
            <person name="Sun Y."/>
            <person name="Lan Y."/>
            <person name="Juniper S.K."/>
            <person name="Young C.R."/>
            <person name="Angers B."/>
            <person name="Qian P.Y."/>
        </authorList>
    </citation>
    <scope>NUCLEOTIDE SEQUENCE</scope>
    <source>
        <strain evidence="6">P08H-3</strain>
    </source>
</reference>